<accession>A0A0B7H6P6</accession>
<reference evidence="9" key="2">
    <citation type="journal article" date="2017" name="Genome Announc.">
        <title>Twelve Complete Reference Genomes of Clinical Isolates in the Capnocytophaga Genus.</title>
        <authorList>
            <person name="Villarma A."/>
            <person name="Gulvik C.A."/>
            <person name="Rowe L.A."/>
            <person name="Sheth M."/>
            <person name="Juieng P."/>
            <person name="Nicholson A.C."/>
            <person name="Loparev V.N."/>
            <person name="McQuiston J.R."/>
        </authorList>
    </citation>
    <scope>NUCLEOTIDE SEQUENCE</scope>
    <source>
        <strain evidence="9">H3936</strain>
    </source>
</reference>
<feature type="transmembrane region" description="Helical" evidence="7">
    <location>
        <begin position="160"/>
        <end position="177"/>
    </location>
</feature>
<dbReference type="RefSeq" id="WP_041999691.1">
    <property type="nucleotide sequence ID" value="NZ_CP022382.1"/>
</dbReference>
<keyword evidence="4 10" id="KW-0378">Hydrolase</keyword>
<dbReference type="EMBL" id="CDOE01000054">
    <property type="protein sequence ID" value="CEN35060.1"/>
    <property type="molecule type" value="Genomic_DNA"/>
</dbReference>
<evidence type="ECO:0000256" key="7">
    <source>
        <dbReference type="SAM" id="Phobius"/>
    </source>
</evidence>
<keyword evidence="2" id="KW-1003">Cell membrane</keyword>
<feature type="domain" description="Phosphatidic acid phosphatase type 2/haloperoxidase" evidence="8">
    <location>
        <begin position="60"/>
        <end position="175"/>
    </location>
</feature>
<reference evidence="10 11" key="1">
    <citation type="submission" date="2015-01" db="EMBL/GenBank/DDBJ databases">
        <authorList>
            <person name="Xiang T."/>
            <person name="Song Y."/>
            <person name="Huang L."/>
            <person name="Wang B."/>
            <person name="Wu P."/>
        </authorList>
    </citation>
    <scope>NUCLEOTIDE SEQUENCE [LARGE SCALE GENOMIC DNA]</scope>
    <source>
        <strain evidence="10 11">Cc12</strain>
    </source>
</reference>
<dbReference type="GeneID" id="69579911"/>
<feature type="transmembrane region" description="Helical" evidence="7">
    <location>
        <begin position="134"/>
        <end position="154"/>
    </location>
</feature>
<evidence type="ECO:0000256" key="6">
    <source>
        <dbReference type="ARBA" id="ARBA00023136"/>
    </source>
</evidence>
<gene>
    <name evidence="10" type="ORF">CCAN12_580034</name>
    <name evidence="9" type="ORF">CGC54_02645</name>
</gene>
<evidence type="ECO:0000313" key="10">
    <source>
        <dbReference type="EMBL" id="CEN35060.1"/>
    </source>
</evidence>
<reference evidence="12" key="3">
    <citation type="submission" date="2017-06" db="EMBL/GenBank/DDBJ databases">
        <title>Capnocytophaga spp. assemblies.</title>
        <authorList>
            <person name="Gulvik C.A."/>
        </authorList>
    </citation>
    <scope>NUCLEOTIDE SEQUENCE [LARGE SCALE GENOMIC DNA]</scope>
    <source>
        <strain evidence="12">H3936</strain>
    </source>
</reference>
<dbReference type="EMBL" id="CP022389">
    <property type="protein sequence ID" value="ATA93313.1"/>
    <property type="molecule type" value="Genomic_DNA"/>
</dbReference>
<evidence type="ECO:0000256" key="3">
    <source>
        <dbReference type="ARBA" id="ARBA00022692"/>
    </source>
</evidence>
<dbReference type="SUPFAM" id="SSF48317">
    <property type="entry name" value="Acid phosphatase/Vanadium-dependent haloperoxidase"/>
    <property type="match status" value="1"/>
</dbReference>
<keyword evidence="6 7" id="KW-0472">Membrane</keyword>
<name>A0A0B7H6P6_9FLAO</name>
<evidence type="ECO:0000313" key="11">
    <source>
        <dbReference type="Proteomes" id="UP000044026"/>
    </source>
</evidence>
<dbReference type="Proteomes" id="UP000243753">
    <property type="component" value="Chromosome"/>
</dbReference>
<keyword evidence="3 7" id="KW-0812">Transmembrane</keyword>
<evidence type="ECO:0000313" key="9">
    <source>
        <dbReference type="EMBL" id="ATA93313.1"/>
    </source>
</evidence>
<evidence type="ECO:0000256" key="5">
    <source>
        <dbReference type="ARBA" id="ARBA00022989"/>
    </source>
</evidence>
<dbReference type="PANTHER" id="PTHR14969:SF62">
    <property type="entry name" value="DECAPRENYLPHOSPHORYL-5-PHOSPHORIBOSE PHOSPHATASE RV3807C-RELATED"/>
    <property type="match status" value="1"/>
</dbReference>
<dbReference type="SMART" id="SM00014">
    <property type="entry name" value="acidPPc"/>
    <property type="match status" value="1"/>
</dbReference>
<proteinExistence type="predicted"/>
<sequence length="190" mass="21590">MLEFIIEKDKQLFLWLNGLGTNSWDNFWLFVSHKFSALPLYLLLLLFCFRYLKWKATLLVLVGVALMVVATDQLANLFKYGFERLRPCHDPSLSEQIRVVVCGGKYGYFSAHAASSMAVAVFFGLIFSHKIRGITTILLLWAALVGYSRIYLGVHFPTDVITGMLIGGLVGFLFYLLSKWAIRKIVNVQI</sequence>
<dbReference type="EC" id="3.6.1.27" evidence="10"/>
<protein>
    <submittedName>
        <fullName evidence="10">Dolicholpyrophosphatase</fullName>
        <ecNumber evidence="10">3.6.1.27</ecNumber>
    </submittedName>
    <submittedName>
        <fullName evidence="9">Phosphatase PAP2 family protein</fullName>
    </submittedName>
</protein>
<evidence type="ECO:0000256" key="1">
    <source>
        <dbReference type="ARBA" id="ARBA00004651"/>
    </source>
</evidence>
<organism evidence="10 11">
    <name type="scientific">Capnocytophaga canimorsus</name>
    <dbReference type="NCBI Taxonomy" id="28188"/>
    <lineage>
        <taxon>Bacteria</taxon>
        <taxon>Pseudomonadati</taxon>
        <taxon>Bacteroidota</taxon>
        <taxon>Flavobacteriia</taxon>
        <taxon>Flavobacteriales</taxon>
        <taxon>Flavobacteriaceae</taxon>
        <taxon>Capnocytophaga</taxon>
    </lineage>
</organism>
<dbReference type="Pfam" id="PF01569">
    <property type="entry name" value="PAP2"/>
    <property type="match status" value="1"/>
</dbReference>
<dbReference type="Proteomes" id="UP000044026">
    <property type="component" value="Unassembled WGS sequence"/>
</dbReference>
<dbReference type="GO" id="GO:0050380">
    <property type="term" value="F:undecaprenyl-diphosphatase activity"/>
    <property type="evidence" value="ECO:0007669"/>
    <property type="project" value="UniProtKB-EC"/>
</dbReference>
<dbReference type="InterPro" id="IPR000326">
    <property type="entry name" value="PAP2/HPO"/>
</dbReference>
<feature type="transmembrane region" description="Helical" evidence="7">
    <location>
        <begin position="106"/>
        <end position="127"/>
    </location>
</feature>
<keyword evidence="5 7" id="KW-1133">Transmembrane helix</keyword>
<evidence type="ECO:0000259" key="8">
    <source>
        <dbReference type="SMART" id="SM00014"/>
    </source>
</evidence>
<dbReference type="CDD" id="cd03395">
    <property type="entry name" value="PAP2_like_4"/>
    <property type="match status" value="1"/>
</dbReference>
<dbReference type="Gene3D" id="1.20.144.10">
    <property type="entry name" value="Phosphatidic acid phosphatase type 2/haloperoxidase"/>
    <property type="match status" value="1"/>
</dbReference>
<evidence type="ECO:0000313" key="12">
    <source>
        <dbReference type="Proteomes" id="UP000243753"/>
    </source>
</evidence>
<evidence type="ECO:0000256" key="2">
    <source>
        <dbReference type="ARBA" id="ARBA00022475"/>
    </source>
</evidence>
<dbReference type="AlphaFoldDB" id="A0A0B7H6P6"/>
<dbReference type="InterPro" id="IPR036938">
    <property type="entry name" value="PAP2/HPO_sf"/>
</dbReference>
<evidence type="ECO:0000256" key="4">
    <source>
        <dbReference type="ARBA" id="ARBA00022801"/>
    </source>
</evidence>
<comment type="subcellular location">
    <subcellularLocation>
        <location evidence="1">Cell membrane</location>
        <topology evidence="1">Multi-pass membrane protein</topology>
    </subcellularLocation>
</comment>
<dbReference type="GO" id="GO:0005886">
    <property type="term" value="C:plasma membrane"/>
    <property type="evidence" value="ECO:0007669"/>
    <property type="project" value="UniProtKB-SubCell"/>
</dbReference>
<feature type="transmembrane region" description="Helical" evidence="7">
    <location>
        <begin position="27"/>
        <end position="49"/>
    </location>
</feature>
<feature type="transmembrane region" description="Helical" evidence="7">
    <location>
        <begin position="56"/>
        <end position="75"/>
    </location>
</feature>
<dbReference type="PANTHER" id="PTHR14969">
    <property type="entry name" value="SPHINGOSINE-1-PHOSPHATE PHOSPHOHYDROLASE"/>
    <property type="match status" value="1"/>
</dbReference>